<keyword evidence="2" id="KW-1185">Reference proteome</keyword>
<name>A0ABU0G6R7_9HYPH</name>
<proteinExistence type="predicted"/>
<sequence length="74" mass="8740">MNDKVENLILEHLRIMRTDLSSLKEEMVGMRAEMRAVKQYMAGFMTDETRQDGEIAELKLRIDRIEKRLELNEG</sequence>
<dbReference type="EMBL" id="JAUSUW010000005">
    <property type="protein sequence ID" value="MDQ0421039.1"/>
    <property type="molecule type" value="Genomic_DNA"/>
</dbReference>
<reference evidence="1 2" key="1">
    <citation type="submission" date="2023-07" db="EMBL/GenBank/DDBJ databases">
        <title>Genomic Encyclopedia of Type Strains, Phase IV (KMG-IV): sequencing the most valuable type-strain genomes for metagenomic binning, comparative biology and taxonomic classification.</title>
        <authorList>
            <person name="Goeker M."/>
        </authorList>
    </citation>
    <scope>NUCLEOTIDE SEQUENCE [LARGE SCALE GENOMIC DNA]</scope>
    <source>
        <strain evidence="1 2">DSM 1111</strain>
    </source>
</reference>
<gene>
    <name evidence="1" type="ORF">J2045_002066</name>
</gene>
<protein>
    <submittedName>
        <fullName evidence="1">Uncharacterized protein</fullName>
    </submittedName>
</protein>
<dbReference type="RefSeq" id="WP_307372332.1">
    <property type="nucleotide sequence ID" value="NZ_JAUSUW010000005.1"/>
</dbReference>
<evidence type="ECO:0000313" key="2">
    <source>
        <dbReference type="Proteomes" id="UP001238496"/>
    </source>
</evidence>
<organism evidence="1 2">
    <name type="scientific">Peteryoungia aggregata LMG 23059</name>
    <dbReference type="NCBI Taxonomy" id="1368425"/>
    <lineage>
        <taxon>Bacteria</taxon>
        <taxon>Pseudomonadati</taxon>
        <taxon>Pseudomonadota</taxon>
        <taxon>Alphaproteobacteria</taxon>
        <taxon>Hyphomicrobiales</taxon>
        <taxon>Rhizobiaceae</taxon>
        <taxon>Peteryoungia</taxon>
    </lineage>
</organism>
<accession>A0ABU0G6R7</accession>
<evidence type="ECO:0000313" key="1">
    <source>
        <dbReference type="EMBL" id="MDQ0421039.1"/>
    </source>
</evidence>
<comment type="caution">
    <text evidence="1">The sequence shown here is derived from an EMBL/GenBank/DDBJ whole genome shotgun (WGS) entry which is preliminary data.</text>
</comment>
<dbReference type="Proteomes" id="UP001238496">
    <property type="component" value="Unassembled WGS sequence"/>
</dbReference>